<keyword evidence="2" id="KW-0812">Transmembrane</keyword>
<dbReference type="InParanoid" id="A0A409VW10"/>
<evidence type="ECO:0000256" key="1">
    <source>
        <dbReference type="SAM" id="MobiDB-lite"/>
    </source>
</evidence>
<feature type="compositionally biased region" description="Basic residues" evidence="1">
    <location>
        <begin position="88"/>
        <end position="103"/>
    </location>
</feature>
<feature type="compositionally biased region" description="Pro residues" evidence="1">
    <location>
        <begin position="43"/>
        <end position="56"/>
    </location>
</feature>
<dbReference type="EMBL" id="NHTK01005953">
    <property type="protein sequence ID" value="PPQ70452.1"/>
    <property type="molecule type" value="Genomic_DNA"/>
</dbReference>
<comment type="caution">
    <text evidence="3">The sequence shown here is derived from an EMBL/GenBank/DDBJ whole genome shotgun (WGS) entry which is preliminary data.</text>
</comment>
<dbReference type="AlphaFoldDB" id="A0A409VW10"/>
<keyword evidence="2" id="KW-1133">Transmembrane helix</keyword>
<feature type="compositionally biased region" description="Polar residues" evidence="1">
    <location>
        <begin position="451"/>
        <end position="462"/>
    </location>
</feature>
<accession>A0A409VW10</accession>
<dbReference type="OrthoDB" id="2559662at2759"/>
<proteinExistence type="predicted"/>
<evidence type="ECO:0000256" key="2">
    <source>
        <dbReference type="SAM" id="Phobius"/>
    </source>
</evidence>
<organism evidence="3 4">
    <name type="scientific">Panaeolus cyanescens</name>
    <dbReference type="NCBI Taxonomy" id="181874"/>
    <lineage>
        <taxon>Eukaryota</taxon>
        <taxon>Fungi</taxon>
        <taxon>Dikarya</taxon>
        <taxon>Basidiomycota</taxon>
        <taxon>Agaricomycotina</taxon>
        <taxon>Agaricomycetes</taxon>
        <taxon>Agaricomycetidae</taxon>
        <taxon>Agaricales</taxon>
        <taxon>Agaricineae</taxon>
        <taxon>Galeropsidaceae</taxon>
        <taxon>Panaeolus</taxon>
    </lineage>
</organism>
<dbReference type="CDD" id="cd11296">
    <property type="entry name" value="O-FucT_like"/>
    <property type="match status" value="1"/>
</dbReference>
<feature type="region of interest" description="Disordered" evidence="1">
    <location>
        <begin position="518"/>
        <end position="548"/>
    </location>
</feature>
<feature type="compositionally biased region" description="Acidic residues" evidence="1">
    <location>
        <begin position="524"/>
        <end position="539"/>
    </location>
</feature>
<keyword evidence="2" id="KW-0472">Membrane</keyword>
<feature type="compositionally biased region" description="Low complexity" evidence="1">
    <location>
        <begin position="463"/>
        <end position="476"/>
    </location>
</feature>
<feature type="compositionally biased region" description="Basic and acidic residues" evidence="1">
    <location>
        <begin position="21"/>
        <end position="32"/>
    </location>
</feature>
<feature type="transmembrane region" description="Helical" evidence="2">
    <location>
        <begin position="121"/>
        <end position="142"/>
    </location>
</feature>
<gene>
    <name evidence="3" type="ORF">CVT24_013273</name>
</gene>
<reference evidence="3 4" key="1">
    <citation type="journal article" date="2018" name="Evol. Lett.">
        <title>Horizontal gene cluster transfer increased hallucinogenic mushroom diversity.</title>
        <authorList>
            <person name="Reynolds H.T."/>
            <person name="Vijayakumar V."/>
            <person name="Gluck-Thaler E."/>
            <person name="Korotkin H.B."/>
            <person name="Matheny P.B."/>
            <person name="Slot J.C."/>
        </authorList>
    </citation>
    <scope>NUCLEOTIDE SEQUENCE [LARGE SCALE GENOMIC DNA]</scope>
    <source>
        <strain evidence="3 4">2629</strain>
    </source>
</reference>
<feature type="region of interest" description="Disordered" evidence="1">
    <location>
        <begin position="451"/>
        <end position="476"/>
    </location>
</feature>
<sequence length="680" mass="74888">MDERNGQKTLLSYHLHSSAPSRDEKAKEKNVDVDAGFASHSPAPAPPPTPLSAPPPRSRKSVLSSFLSPKPRLPPYSPSPSHSYPHSHPQHHPHPHSHPHSHPHLTLPRHALSPRRILSRLFILFIVAPLLFLGAVVVYGGVSEGYGNLRGEGYGDLRRDGKGGVWGWGYGEMGMGRGGGVESGRGGGGSLRVGQYRGAGESESEGGGGGVRTMDVDVDVDMRGRVGYLRFPDHIWGHGFNNVLQEALLTSYLAYVLNRTYVFEDYTWSHLPFPYTIYDFTLRPTSIPMTAFLGGPIVGEPFPLGDLDASSGPAELHLNKTHDEDVDVGVSGWKGTRMMDTMAVSAEYFKRVCRDDEVVFVDHGYAGDSGSASTGGLDMRGPREGLDGVEIVDWWVWRMRQDDVVGKRFFGSQRVLSLFPSYKESPVLKYFQWSPIIRHATDRVVRKMTMNGQTSEPASSLPSQTSTTAVALSATTPNPAPGLVAVHLRRGDYKRHCARLARWGSTYMGFNQFEGLVDRFEPQGGDDDDRDEEEQVQDDEDRKDPQEAVKQHYLRHCLPTIPQLVKRLRKIRAEHAASLSSAGAEGSPLRQVYIMTNAWPSFISSLRDALKKDGWSDVWSTADIEGDLTKREKGVGVGVDMALAVEKAEVFVGNGFSSLTSNIIMLRVATGFNVSSNRFL</sequence>
<dbReference type="Proteomes" id="UP000284842">
    <property type="component" value="Unassembled WGS sequence"/>
</dbReference>
<evidence type="ECO:0000313" key="3">
    <source>
        <dbReference type="EMBL" id="PPQ70452.1"/>
    </source>
</evidence>
<name>A0A409VW10_9AGAR</name>
<keyword evidence="4" id="KW-1185">Reference proteome</keyword>
<dbReference type="Gene3D" id="3.40.50.11350">
    <property type="match status" value="1"/>
</dbReference>
<evidence type="ECO:0000313" key="4">
    <source>
        <dbReference type="Proteomes" id="UP000284842"/>
    </source>
</evidence>
<protein>
    <submittedName>
        <fullName evidence="3">Uncharacterized protein</fullName>
    </submittedName>
</protein>
<feature type="region of interest" description="Disordered" evidence="1">
    <location>
        <begin position="1"/>
        <end position="107"/>
    </location>
</feature>
<dbReference type="STRING" id="181874.A0A409VW10"/>